<gene>
    <name evidence="2" type="ORF">T4D_9478</name>
</gene>
<evidence type="ECO:0008006" key="4">
    <source>
        <dbReference type="Google" id="ProtNLM"/>
    </source>
</evidence>
<accession>A0A0V1G397</accession>
<evidence type="ECO:0000256" key="1">
    <source>
        <dbReference type="SAM" id="SignalP"/>
    </source>
</evidence>
<proteinExistence type="predicted"/>
<name>A0A0V1G397_TRIPS</name>
<keyword evidence="3" id="KW-1185">Reference proteome</keyword>
<dbReference type="EMBL" id="JYDT01000005">
    <property type="protein sequence ID" value="KRY92718.1"/>
    <property type="molecule type" value="Genomic_DNA"/>
</dbReference>
<reference evidence="2 3" key="1">
    <citation type="submission" date="2015-01" db="EMBL/GenBank/DDBJ databases">
        <title>Evolution of Trichinella species and genotypes.</title>
        <authorList>
            <person name="Korhonen P.K."/>
            <person name="Edoardo P."/>
            <person name="Giuseppe L.R."/>
            <person name="Gasser R.B."/>
        </authorList>
    </citation>
    <scope>NUCLEOTIDE SEQUENCE [LARGE SCALE GENOMIC DNA]</scope>
    <source>
        <strain evidence="2">ISS470</strain>
    </source>
</reference>
<evidence type="ECO:0000313" key="2">
    <source>
        <dbReference type="EMBL" id="KRY92718.1"/>
    </source>
</evidence>
<organism evidence="2 3">
    <name type="scientific">Trichinella pseudospiralis</name>
    <name type="common">Parasitic roundworm</name>
    <dbReference type="NCBI Taxonomy" id="6337"/>
    <lineage>
        <taxon>Eukaryota</taxon>
        <taxon>Metazoa</taxon>
        <taxon>Ecdysozoa</taxon>
        <taxon>Nematoda</taxon>
        <taxon>Enoplea</taxon>
        <taxon>Dorylaimia</taxon>
        <taxon>Trichinellida</taxon>
        <taxon>Trichinellidae</taxon>
        <taxon>Trichinella</taxon>
    </lineage>
</organism>
<feature type="chain" id="PRO_5006878406" description="Secreted protein" evidence="1">
    <location>
        <begin position="19"/>
        <end position="62"/>
    </location>
</feature>
<comment type="caution">
    <text evidence="2">The sequence shown here is derived from an EMBL/GenBank/DDBJ whole genome shotgun (WGS) entry which is preliminary data.</text>
</comment>
<dbReference type="AlphaFoldDB" id="A0A0V1G397"/>
<sequence length="62" mass="7018">MHPVQFCLLATFLECILRIHVSILPSLLQLCASRLRIFRACCQILDPQHCNHFVGLVSVSLV</sequence>
<keyword evidence="1" id="KW-0732">Signal</keyword>
<feature type="signal peptide" evidence="1">
    <location>
        <begin position="1"/>
        <end position="18"/>
    </location>
</feature>
<dbReference type="Proteomes" id="UP000054995">
    <property type="component" value="Unassembled WGS sequence"/>
</dbReference>
<evidence type="ECO:0000313" key="3">
    <source>
        <dbReference type="Proteomes" id="UP000054995"/>
    </source>
</evidence>
<protein>
    <recommendedName>
        <fullName evidence="4">Secreted protein</fullName>
    </recommendedName>
</protein>